<evidence type="ECO:0000259" key="2">
    <source>
        <dbReference type="Pfam" id="PF03478"/>
    </source>
</evidence>
<dbReference type="InterPro" id="IPR005174">
    <property type="entry name" value="KIB1-4_b-propeller"/>
</dbReference>
<accession>A0A3B6LFZ5</accession>
<dbReference type="PANTHER" id="PTHR33110">
    <property type="entry name" value="F-BOX/KELCH-REPEAT PROTEIN-RELATED"/>
    <property type="match status" value="1"/>
</dbReference>
<keyword evidence="4" id="KW-1185">Reference proteome</keyword>
<organism evidence="3">
    <name type="scientific">Triticum aestivum</name>
    <name type="common">Wheat</name>
    <dbReference type="NCBI Taxonomy" id="4565"/>
    <lineage>
        <taxon>Eukaryota</taxon>
        <taxon>Viridiplantae</taxon>
        <taxon>Streptophyta</taxon>
        <taxon>Embryophyta</taxon>
        <taxon>Tracheophyta</taxon>
        <taxon>Spermatophyta</taxon>
        <taxon>Magnoliopsida</taxon>
        <taxon>Liliopsida</taxon>
        <taxon>Poales</taxon>
        <taxon>Poaceae</taxon>
        <taxon>BOP clade</taxon>
        <taxon>Pooideae</taxon>
        <taxon>Triticodae</taxon>
        <taxon>Triticeae</taxon>
        <taxon>Triticinae</taxon>
        <taxon>Triticum</taxon>
    </lineage>
</organism>
<evidence type="ECO:0000313" key="4">
    <source>
        <dbReference type="Proteomes" id="UP000019116"/>
    </source>
</evidence>
<proteinExistence type="predicted"/>
<dbReference type="SUPFAM" id="SSF81383">
    <property type="entry name" value="F-box domain"/>
    <property type="match status" value="1"/>
</dbReference>
<dbReference type="Gramene" id="TraesCS5B02G035400.1">
    <property type="protein sequence ID" value="TraesCS5B02G035400.1.cds1"/>
    <property type="gene ID" value="TraesCS5B02G035400"/>
</dbReference>
<dbReference type="Pfam" id="PF03478">
    <property type="entry name" value="Beta-prop_KIB1-4"/>
    <property type="match status" value="2"/>
</dbReference>
<feature type="region of interest" description="Disordered" evidence="1">
    <location>
        <begin position="245"/>
        <end position="331"/>
    </location>
</feature>
<dbReference type="PANTHER" id="PTHR33110:SF149">
    <property type="entry name" value="F-BOX DOMAIN-CONTAINING PROTEIN"/>
    <property type="match status" value="1"/>
</dbReference>
<dbReference type="EnsemblPlants" id="TraesCS5B02G035400.1">
    <property type="protein sequence ID" value="TraesCS5B02G035400.1.cds1"/>
    <property type="gene ID" value="TraesCS5B02G035400"/>
</dbReference>
<dbReference type="Gene3D" id="1.20.1280.50">
    <property type="match status" value="1"/>
</dbReference>
<feature type="compositionally biased region" description="Acidic residues" evidence="1">
    <location>
        <begin position="280"/>
        <end position="330"/>
    </location>
</feature>
<reference evidence="3" key="2">
    <citation type="submission" date="2018-10" db="UniProtKB">
        <authorList>
            <consortium name="EnsemblPlants"/>
        </authorList>
    </citation>
    <scope>IDENTIFICATION</scope>
</reference>
<dbReference type="Proteomes" id="UP000019116">
    <property type="component" value="Chromosome 5B"/>
</dbReference>
<feature type="domain" description="KIB1-4 beta-propeller" evidence="2">
    <location>
        <begin position="343"/>
        <end position="450"/>
    </location>
</feature>
<dbReference type="Gramene" id="TraesCS5B03G0091100.1">
    <property type="protein sequence ID" value="TraesCS5B03G0091100.1.CDS1"/>
    <property type="gene ID" value="TraesCS5B03G0091100"/>
</dbReference>
<sequence length="486" mass="54992">MASWSELPEDLLALVFARIFSPVHRAYFLAVCHSWRSAARPPARQLPWIVIQNGAFMTPSDRTMHRIVSHPKAMRSCIGMAPADRARHHHFPFPKTMACIGSTDGWIIIEDRVDNMHRNYSLHDMFSGTTLSLPELDAAIGHVSELFKIRKVLLRSTPDDVIALRTNHRSCPIILTRLGKGVWLPRSYAAPLVNIVDVAFLGDGLYGITKDEDLVFLDIALDDNGVPMVNGCNCVIGEGFDYDDHNVDGIEDDDDNDDGDDPHHNHDDDDDNDADPHHDDDDDDDDDDSSDLEDEYENYDDGQDNDGDDDDDSSEYENYDDGQDNYDTDDDLTKMTEEDMVPQEIEYIVVDESMEHDIQTMWYLVESRGKLLMVRRQVVSPFEFTHKVEVFEANMSAAVWVPVTDGLEDQVLFISRRFSKSVSAACISISRETGKDAIYFADADDVFDMRPQSVSAQRGDFDSYNIHLSSAKPERLTWVFPPELVA</sequence>
<feature type="compositionally biased region" description="Acidic residues" evidence="1">
    <location>
        <begin position="249"/>
        <end position="260"/>
    </location>
</feature>
<evidence type="ECO:0000256" key="1">
    <source>
        <dbReference type="SAM" id="MobiDB-lite"/>
    </source>
</evidence>
<dbReference type="AlphaFoldDB" id="A0A3B6LFZ5"/>
<feature type="domain" description="KIB1-4 beta-propeller" evidence="2">
    <location>
        <begin position="86"/>
        <end position="224"/>
    </location>
</feature>
<evidence type="ECO:0000313" key="3">
    <source>
        <dbReference type="EnsemblPlants" id="TraesCS5B02G035400.1.cds1"/>
    </source>
</evidence>
<dbReference type="InterPro" id="IPR036047">
    <property type="entry name" value="F-box-like_dom_sf"/>
</dbReference>
<name>A0A3B6LFZ5_WHEAT</name>
<reference evidence="3" key="1">
    <citation type="submission" date="2018-08" db="EMBL/GenBank/DDBJ databases">
        <authorList>
            <person name="Rossello M."/>
        </authorList>
    </citation>
    <scope>NUCLEOTIDE SEQUENCE [LARGE SCALE GENOMIC DNA]</scope>
    <source>
        <strain evidence="3">cv. Chinese Spring</strain>
    </source>
</reference>
<protein>
    <recommendedName>
        <fullName evidence="2">KIB1-4 beta-propeller domain-containing protein</fullName>
    </recommendedName>
</protein>